<sequence>MHLSLAPIAINSRGWARIAYDSGGTRKCAAYVPQEAVTLLQPGADIDFDAAARYASVSREIALSRRFFDLLAARVARDRRHPQPVPKDASEYDAEEAERTRLERLGVTPSSTFLNIGVDNQLTWPRHEELVAFDQYRLVLMPKTNEFVQSISIDLNSNRLSIEQAQTVINRFLSMLSWCDDQFAVVEGGWAGSPVPLPLARRNLAFTSTHQWAFARSMPASEEVRRALALYREARNAEQNFLVSYAVLNYYKIIELRHVGWKAGTKWIADNLSAVLDDPRDQHSIPTFLAACGADSPEKYIYAACRVAVAHASLDRVSDPDEAAELRRLENAADVMRRLARRFIAVDLGVPDDPFAP</sequence>
<dbReference type="OrthoDB" id="8400670at2"/>
<comment type="caution">
    <text evidence="1">The sequence shown here is derived from an EMBL/GenBank/DDBJ whole genome shotgun (WGS) entry which is preliminary data.</text>
</comment>
<name>A0A4Y8ZUJ5_9SPHN</name>
<reference evidence="1 2" key="1">
    <citation type="submission" date="2019-03" db="EMBL/GenBank/DDBJ databases">
        <title>Genome sequence of Sphingomonas sp. 17J27-24.</title>
        <authorList>
            <person name="Kim M."/>
            <person name="Maeng S."/>
            <person name="Sathiyaraj S."/>
        </authorList>
    </citation>
    <scope>NUCLEOTIDE SEQUENCE [LARGE SCALE GENOMIC DNA]</scope>
    <source>
        <strain evidence="1 2">17J27-24</strain>
    </source>
</reference>
<gene>
    <name evidence="1" type="ORF">E2493_09800</name>
</gene>
<protein>
    <submittedName>
        <fullName evidence="1">Uncharacterized protein</fullName>
    </submittedName>
</protein>
<dbReference type="Proteomes" id="UP000298213">
    <property type="component" value="Unassembled WGS sequence"/>
</dbReference>
<evidence type="ECO:0000313" key="2">
    <source>
        <dbReference type="Proteomes" id="UP000298213"/>
    </source>
</evidence>
<dbReference type="EMBL" id="SPDV01000016">
    <property type="protein sequence ID" value="TFI58419.1"/>
    <property type="molecule type" value="Genomic_DNA"/>
</dbReference>
<dbReference type="InterPro" id="IPR035383">
    <property type="entry name" value="MauJ"/>
</dbReference>
<proteinExistence type="predicted"/>
<keyword evidence="2" id="KW-1185">Reference proteome</keyword>
<dbReference type="AlphaFoldDB" id="A0A4Y8ZUJ5"/>
<evidence type="ECO:0000313" key="1">
    <source>
        <dbReference type="EMBL" id="TFI58419.1"/>
    </source>
</evidence>
<dbReference type="Pfam" id="PF17419">
    <property type="entry name" value="MauJ"/>
    <property type="match status" value="1"/>
</dbReference>
<accession>A0A4Y8ZUJ5</accession>
<organism evidence="1 2">
    <name type="scientific">Sphingomonas parva</name>
    <dbReference type="NCBI Taxonomy" id="2555898"/>
    <lineage>
        <taxon>Bacteria</taxon>
        <taxon>Pseudomonadati</taxon>
        <taxon>Pseudomonadota</taxon>
        <taxon>Alphaproteobacteria</taxon>
        <taxon>Sphingomonadales</taxon>
        <taxon>Sphingomonadaceae</taxon>
        <taxon>Sphingomonas</taxon>
    </lineage>
</organism>